<protein>
    <submittedName>
        <fullName evidence="1">Uncharacterized protein</fullName>
    </submittedName>
</protein>
<organism evidence="1">
    <name type="scientific">Rhipicephalus microplus</name>
    <name type="common">Cattle tick</name>
    <name type="synonym">Boophilus microplus</name>
    <dbReference type="NCBI Taxonomy" id="6941"/>
    <lineage>
        <taxon>Eukaryota</taxon>
        <taxon>Metazoa</taxon>
        <taxon>Ecdysozoa</taxon>
        <taxon>Arthropoda</taxon>
        <taxon>Chelicerata</taxon>
        <taxon>Arachnida</taxon>
        <taxon>Acari</taxon>
        <taxon>Parasitiformes</taxon>
        <taxon>Ixodida</taxon>
        <taxon>Ixodoidea</taxon>
        <taxon>Ixodidae</taxon>
        <taxon>Rhipicephalinae</taxon>
        <taxon>Rhipicephalus</taxon>
        <taxon>Boophilus</taxon>
    </lineage>
</organism>
<proteinExistence type="predicted"/>
<dbReference type="EMBL" id="GIKN01007252">
    <property type="protein sequence ID" value="NIE49525.1"/>
    <property type="molecule type" value="Transcribed_RNA"/>
</dbReference>
<sequence>MILAFSEYLTLYNDHIHTEQCLCLMYSCVLCSVLSAELSLKNAVVWQANDLNTAFQARLIFHNFAKYNHLVIKNVSRFKSMRVQLQCMHMVPKIFVHAHLSLASSAVMWLLQENM</sequence>
<accession>A0A6G5AEV5</accession>
<reference evidence="1" key="1">
    <citation type="submission" date="2020-03" db="EMBL/GenBank/DDBJ databases">
        <title>A transcriptome and proteome of the tick Rhipicephalus microplus shaped by the genetic composition of its hosts and developmental stage.</title>
        <authorList>
            <person name="Garcia G.R."/>
            <person name="Ribeiro J.M.C."/>
            <person name="Maruyama S.R."/>
            <person name="Gardinasse L.G."/>
            <person name="Nelson K."/>
            <person name="Ferreira B.R."/>
            <person name="Andrade T.G."/>
            <person name="Santos I.K.F.M."/>
        </authorList>
    </citation>
    <scope>NUCLEOTIDE SEQUENCE</scope>
    <source>
        <strain evidence="1">NSGR</strain>
        <tissue evidence="1">Salivary glands</tissue>
    </source>
</reference>
<evidence type="ECO:0000313" key="1">
    <source>
        <dbReference type="EMBL" id="NIE49525.1"/>
    </source>
</evidence>
<name>A0A6G5AEV5_RHIMP</name>
<dbReference type="AlphaFoldDB" id="A0A6G5AEV5"/>